<evidence type="ECO:0000256" key="1">
    <source>
        <dbReference type="ARBA" id="ARBA00010088"/>
    </source>
</evidence>
<dbReference type="PRINTS" id="PR00412">
    <property type="entry name" value="EPOXHYDRLASE"/>
</dbReference>
<comment type="caution">
    <text evidence="5">The sequence shown here is derived from an EMBL/GenBank/DDBJ whole genome shotgun (WGS) entry which is preliminary data.</text>
</comment>
<dbReference type="InterPro" id="IPR029058">
    <property type="entry name" value="AB_hydrolase_fold"/>
</dbReference>
<dbReference type="PANTHER" id="PTHR21661">
    <property type="entry name" value="EPOXIDE HYDROLASE 1-RELATED"/>
    <property type="match status" value="1"/>
</dbReference>
<feature type="domain" description="Epoxide hydrolase N-terminal" evidence="4">
    <location>
        <begin position="2"/>
        <end position="107"/>
    </location>
</feature>
<comment type="similarity">
    <text evidence="1">Belongs to the peptidase S33 family.</text>
</comment>
<dbReference type="EMBL" id="JAIBOA010000005">
    <property type="protein sequence ID" value="MBW8482722.1"/>
    <property type="molecule type" value="Genomic_DNA"/>
</dbReference>
<evidence type="ECO:0000256" key="2">
    <source>
        <dbReference type="ARBA" id="ARBA00022797"/>
    </source>
</evidence>
<keyword evidence="3 5" id="KW-0378">Hydrolase</keyword>
<keyword evidence="2" id="KW-0058">Aromatic hydrocarbons catabolism</keyword>
<dbReference type="InterPro" id="IPR000639">
    <property type="entry name" value="Epox_hydrolase-like"/>
</dbReference>
<dbReference type="RefSeq" id="WP_220165455.1">
    <property type="nucleotide sequence ID" value="NZ_JAIBOA010000005.1"/>
</dbReference>
<accession>A0ABS7FQR5</accession>
<dbReference type="Gene3D" id="3.40.50.1820">
    <property type="entry name" value="alpha/beta hydrolase"/>
    <property type="match status" value="1"/>
</dbReference>
<dbReference type="InterPro" id="IPR010497">
    <property type="entry name" value="Epoxide_hydro_N"/>
</dbReference>
<evidence type="ECO:0000313" key="6">
    <source>
        <dbReference type="Proteomes" id="UP000774570"/>
    </source>
</evidence>
<keyword evidence="6" id="KW-1185">Reference proteome</keyword>
<gene>
    <name evidence="5" type="ORF">K1Y72_10115</name>
</gene>
<dbReference type="PIRSF" id="PIRSF001112">
    <property type="entry name" value="Epoxide_hydrolase"/>
    <property type="match status" value="1"/>
</dbReference>
<evidence type="ECO:0000256" key="3">
    <source>
        <dbReference type="ARBA" id="ARBA00022801"/>
    </source>
</evidence>
<evidence type="ECO:0000313" key="5">
    <source>
        <dbReference type="EMBL" id="MBW8482722.1"/>
    </source>
</evidence>
<protein>
    <submittedName>
        <fullName evidence="5">Epoxide hydrolase</fullName>
    </submittedName>
</protein>
<name>A0ABS7FQR5_9ACTN</name>
<dbReference type="InterPro" id="IPR016292">
    <property type="entry name" value="Epoxide_hydrolase"/>
</dbReference>
<proteinExistence type="inferred from homology"/>
<dbReference type="Proteomes" id="UP000774570">
    <property type="component" value="Unassembled WGS sequence"/>
</dbReference>
<sequence>MITPFRLHVPQADLDDLAARLDRTRWPDEVEGAGWDYGIPLARVRALADRWRHGYDWRAHEAELNRHPQFTTEIDGQRLHFLHVRAAAPDALPLLLVHGWPGSVLEFLDVIDDLSRDFHLVIPSIPGFGPAGPTRERGWSADRVARAFAALMERLGYDRYGAQGGDWGAGIARALAAAAPEHVVGVHLNYLPTPSAGDESALGAEDRERLAATMAMAANRPGYQVLQGTRPQTVAYALTDSPVGQLAWIAEKFHEWPDPASDIGDDRILTDVALYWFTATAGSAARLTKESGFGAAPTRVPVGVAVFKHDIVLSVRPIAERAHNIVHWSEFERGGHFAAMEVPDLFAGDVRAFFTKLLDGAA</sequence>
<dbReference type="SUPFAM" id="SSF53474">
    <property type="entry name" value="alpha/beta-Hydrolases"/>
    <property type="match status" value="1"/>
</dbReference>
<evidence type="ECO:0000259" key="4">
    <source>
        <dbReference type="Pfam" id="PF06441"/>
    </source>
</evidence>
<dbReference type="PANTHER" id="PTHR21661:SF35">
    <property type="entry name" value="EPOXIDE HYDROLASE"/>
    <property type="match status" value="1"/>
</dbReference>
<reference evidence="5 6" key="1">
    <citation type="submission" date="2021-07" db="EMBL/GenBank/DDBJ databases">
        <title>Actinomadura sp. PM05-2 isolated from lichen.</title>
        <authorList>
            <person name="Somphong A."/>
            <person name="Phongsopitanun W."/>
            <person name="Tanasupawat S."/>
            <person name="Peongsungnone V."/>
        </authorList>
    </citation>
    <scope>NUCLEOTIDE SEQUENCE [LARGE SCALE GENOMIC DNA]</scope>
    <source>
        <strain evidence="5 6">PM05-2</strain>
    </source>
</reference>
<dbReference type="Pfam" id="PF06441">
    <property type="entry name" value="EHN"/>
    <property type="match status" value="1"/>
</dbReference>
<organism evidence="5 6">
    <name type="scientific">Actinomadura parmotrematis</name>
    <dbReference type="NCBI Taxonomy" id="2864039"/>
    <lineage>
        <taxon>Bacteria</taxon>
        <taxon>Bacillati</taxon>
        <taxon>Actinomycetota</taxon>
        <taxon>Actinomycetes</taxon>
        <taxon>Streptosporangiales</taxon>
        <taxon>Thermomonosporaceae</taxon>
        <taxon>Actinomadura</taxon>
    </lineage>
</organism>
<dbReference type="GO" id="GO:0016787">
    <property type="term" value="F:hydrolase activity"/>
    <property type="evidence" value="ECO:0007669"/>
    <property type="project" value="UniProtKB-KW"/>
</dbReference>